<dbReference type="InterPro" id="IPR032675">
    <property type="entry name" value="LRR_dom_sf"/>
</dbReference>
<dbReference type="PANTHER" id="PTHR25480">
    <property type="entry name" value="LEUCINE-RICH REPEAT-CONTAINING PROTEIN 73"/>
    <property type="match status" value="1"/>
</dbReference>
<protein>
    <recommendedName>
        <fullName evidence="3">C-Maf-inducing protein</fullName>
    </recommendedName>
</protein>
<reference evidence="1 2" key="1">
    <citation type="submission" date="2024-02" db="EMBL/GenBank/DDBJ databases">
        <authorList>
            <person name="Daric V."/>
            <person name="Darras S."/>
        </authorList>
    </citation>
    <scope>NUCLEOTIDE SEQUENCE [LARGE SCALE GENOMIC DNA]</scope>
</reference>
<proteinExistence type="predicted"/>
<organism evidence="1 2">
    <name type="scientific">Clavelina lepadiformis</name>
    <name type="common">Light-bulb sea squirt</name>
    <name type="synonym">Ascidia lepadiformis</name>
    <dbReference type="NCBI Taxonomy" id="159417"/>
    <lineage>
        <taxon>Eukaryota</taxon>
        <taxon>Metazoa</taxon>
        <taxon>Chordata</taxon>
        <taxon>Tunicata</taxon>
        <taxon>Ascidiacea</taxon>
        <taxon>Aplousobranchia</taxon>
        <taxon>Clavelinidae</taxon>
        <taxon>Clavelina</taxon>
    </lineage>
</organism>
<dbReference type="EMBL" id="CAWYQH010000106">
    <property type="protein sequence ID" value="CAK8687986.1"/>
    <property type="molecule type" value="Genomic_DNA"/>
</dbReference>
<evidence type="ECO:0008006" key="3">
    <source>
        <dbReference type="Google" id="ProtNLM"/>
    </source>
</evidence>
<dbReference type="Gene3D" id="3.80.10.10">
    <property type="entry name" value="Ribonuclease Inhibitor"/>
    <property type="match status" value="1"/>
</dbReference>
<dbReference type="Proteomes" id="UP001642483">
    <property type="component" value="Unassembled WGS sequence"/>
</dbReference>
<name>A0ABP0G842_CLALP</name>
<sequence>MNVYKFNVKLNNSMKPKELIQELKVLASLTLTCPLCIDDTFQVLLDLVFCLLSQKSEFTKSILHEELVSILIPLVDRYQCSPKICDAFKKNYHQSPHSTIVISLFKPTIQDILRHKDCKRWPWMKTFVFEYIRALNCQSNGIESVCNFIRSVHGPVSQCPHVLLLNNLVAVCLSAINTCFSTKDVLGKKVTSLNQQQNMAANTITLDKEVAENNLDTMQVVSADVKNTYSVIIDEEKWETVVLFVEVLKEVSGFRDWLPGLACALQPGSFPSETMTNKQLTSLLYPLLERFTEDDRESVVKCLSYSWLSVYSPDRSVCEDNGKLFSKMVAALLKPGILAGKMKKFLATLAETYLQVIMMLASRENVVMIKVLREMLNIGILTDEKEKQNVVSALCSTPSGEKTFKELESHPLTKKTGPKSFTLASSSVDSDLQAAFQTGSRDNLEHLDLSSTHVTSESIDIICRLRNLRQLNLSGTNIDDKGLRILCDYLNLESLNLCETMVTNEGIACLEAMTNLKYLNLNSTEVNYCTVTNLKKNLPNLLEMNIDYTEASVWI</sequence>
<comment type="caution">
    <text evidence="1">The sequence shown here is derived from an EMBL/GenBank/DDBJ whole genome shotgun (WGS) entry which is preliminary data.</text>
</comment>
<dbReference type="InterPro" id="IPR052813">
    <property type="entry name" value="CMIP"/>
</dbReference>
<evidence type="ECO:0000313" key="2">
    <source>
        <dbReference type="Proteomes" id="UP001642483"/>
    </source>
</evidence>
<accession>A0ABP0G842</accession>
<evidence type="ECO:0000313" key="1">
    <source>
        <dbReference type="EMBL" id="CAK8687986.1"/>
    </source>
</evidence>
<dbReference type="PANTHER" id="PTHR25480:SF0">
    <property type="entry name" value="C-MAF-INDUCING PROTEIN"/>
    <property type="match status" value="1"/>
</dbReference>
<gene>
    <name evidence="1" type="ORF">CVLEPA_LOCUS20030</name>
</gene>
<keyword evidence="2" id="KW-1185">Reference proteome</keyword>
<dbReference type="SUPFAM" id="SSF52047">
    <property type="entry name" value="RNI-like"/>
    <property type="match status" value="1"/>
</dbReference>